<keyword evidence="7" id="KW-0851">Voltage-gated channel</keyword>
<dbReference type="Gene3D" id="3.30.710.10">
    <property type="entry name" value="Potassium Channel Kv1.1, Chain A"/>
    <property type="match status" value="1"/>
</dbReference>
<keyword evidence="18" id="KW-1185">Reference proteome</keyword>
<dbReference type="Proteomes" id="UP001153620">
    <property type="component" value="Chromosome 1"/>
</dbReference>
<evidence type="ECO:0000256" key="5">
    <source>
        <dbReference type="ARBA" id="ARBA00022692"/>
    </source>
</evidence>
<dbReference type="FunFam" id="3.30.710.10:FF:000010">
    <property type="entry name" value="Potassium voltage-gated channel subfamily B member"/>
    <property type="match status" value="1"/>
</dbReference>
<keyword evidence="2" id="KW-0813">Transport</keyword>
<evidence type="ECO:0000256" key="11">
    <source>
        <dbReference type="ARBA" id="ARBA00023136"/>
    </source>
</evidence>
<keyword evidence="12" id="KW-0407">Ion channel</keyword>
<feature type="transmembrane region" description="Helical" evidence="15">
    <location>
        <begin position="305"/>
        <end position="327"/>
    </location>
</feature>
<feature type="region of interest" description="Disordered" evidence="14">
    <location>
        <begin position="604"/>
        <end position="684"/>
    </location>
</feature>
<dbReference type="GO" id="GO:0051260">
    <property type="term" value="P:protein homooligomerization"/>
    <property type="evidence" value="ECO:0007669"/>
    <property type="project" value="InterPro"/>
</dbReference>
<feature type="region of interest" description="Disordered" evidence="14">
    <location>
        <begin position="830"/>
        <end position="877"/>
    </location>
</feature>
<dbReference type="Gene3D" id="1.10.287.70">
    <property type="match status" value="1"/>
</dbReference>
<evidence type="ECO:0000313" key="18">
    <source>
        <dbReference type="Proteomes" id="UP001153620"/>
    </source>
</evidence>
<feature type="transmembrane region" description="Helical" evidence="15">
    <location>
        <begin position="512"/>
        <end position="536"/>
    </location>
</feature>
<feature type="transmembrane region" description="Helical" evidence="15">
    <location>
        <begin position="450"/>
        <end position="471"/>
    </location>
</feature>
<dbReference type="PRINTS" id="PR01491">
    <property type="entry name" value="KVCHANNEL"/>
</dbReference>
<comment type="subcellular location">
    <subcellularLocation>
        <location evidence="1">Membrane</location>
        <topology evidence="1">Multi-pass membrane protein</topology>
    </subcellularLocation>
</comment>
<dbReference type="InterPro" id="IPR011333">
    <property type="entry name" value="SKP1/BTB/POZ_sf"/>
</dbReference>
<dbReference type="GO" id="GO:0001508">
    <property type="term" value="P:action potential"/>
    <property type="evidence" value="ECO:0007669"/>
    <property type="project" value="TreeGrafter"/>
</dbReference>
<evidence type="ECO:0000256" key="14">
    <source>
        <dbReference type="SAM" id="MobiDB-lite"/>
    </source>
</evidence>
<proteinExistence type="predicted"/>
<keyword evidence="5 15" id="KW-0812">Transmembrane</keyword>
<feature type="region of interest" description="Disordered" evidence="14">
    <location>
        <begin position="1194"/>
        <end position="1214"/>
    </location>
</feature>
<dbReference type="FunFam" id="1.20.120.350:FF:000018">
    <property type="entry name" value="Potassium voltage-gated channel subfamily B member"/>
    <property type="match status" value="1"/>
</dbReference>
<organism evidence="17 18">
    <name type="scientific">Chironomus riparius</name>
    <dbReference type="NCBI Taxonomy" id="315576"/>
    <lineage>
        <taxon>Eukaryota</taxon>
        <taxon>Metazoa</taxon>
        <taxon>Ecdysozoa</taxon>
        <taxon>Arthropoda</taxon>
        <taxon>Hexapoda</taxon>
        <taxon>Insecta</taxon>
        <taxon>Pterygota</taxon>
        <taxon>Neoptera</taxon>
        <taxon>Endopterygota</taxon>
        <taxon>Diptera</taxon>
        <taxon>Nematocera</taxon>
        <taxon>Chironomoidea</taxon>
        <taxon>Chironomidae</taxon>
        <taxon>Chironominae</taxon>
        <taxon>Chironomus</taxon>
    </lineage>
</organism>
<keyword evidence="9 15" id="KW-1133">Transmembrane helix</keyword>
<feature type="domain" description="BTB" evidence="16">
    <location>
        <begin position="146"/>
        <end position="255"/>
    </location>
</feature>
<dbReference type="SUPFAM" id="SSF81324">
    <property type="entry name" value="Voltage-gated potassium channels"/>
    <property type="match status" value="1"/>
</dbReference>
<dbReference type="PANTHER" id="PTHR11537:SF254">
    <property type="entry name" value="POTASSIUM VOLTAGE-GATED CHANNEL PROTEIN SHAB"/>
    <property type="match status" value="1"/>
</dbReference>
<dbReference type="Pfam" id="PF00520">
    <property type="entry name" value="Ion_trans"/>
    <property type="match status" value="1"/>
</dbReference>
<evidence type="ECO:0000256" key="7">
    <source>
        <dbReference type="ARBA" id="ARBA00022882"/>
    </source>
</evidence>
<dbReference type="GO" id="GO:0008076">
    <property type="term" value="C:voltage-gated potassium channel complex"/>
    <property type="evidence" value="ECO:0007669"/>
    <property type="project" value="InterPro"/>
</dbReference>
<keyword evidence="13" id="KW-0175">Coiled coil</keyword>
<dbReference type="FunFam" id="1.10.287.70:FF:000034">
    <property type="entry name" value="Potassium voltage-gated channel subfamily B member"/>
    <property type="match status" value="1"/>
</dbReference>
<keyword evidence="11 15" id="KW-0472">Membrane</keyword>
<sequence length="1308" mass="146315">MVGERDREQQDAVRWEELDDAAISIPPPFHLSYNGAPHNNHRIHQQQYNQQQQYAAAMLNSEDMQSHWDDEQLGLMGDSMAGCNVPSMEKGVRFPISSPTHAGYNNNINNTNGQLSQAPLQSAHSRSMSSIPPEPFMIMRSKALNRRVIINVGGVKHEVLWRTLERLPHTRLGRLRECNTHEAISELCDDYSLIDNEYFFDRHPRSFSSILNFYRTGKLHLVDEMCVLAFSDDLEYWGVDELYLESCCQHKYHQRKEHVHEEMRKEAESLRQREEEEFGDGKCAQYQKYLWELLEKPNTSLAARVIAVISILFIVLSTIALTLNTIPSFQPKDHNHNGVAAGDNPDLAMVEAVCITWFTLEYILRFSASPDKWKFFKGGLNIIDLLAILPYFISLFLLETNKNATDQFQDVRRVVQVFRIARILRILKLARHSTGLQSLGFTLRNSYKELGLLMLFLAMGVLIFSSLAYFAEKDEPGTKFSSIPETFWWAGITMTTVGYGDICPTTPLGKVIGSVCCICGVLVIALPIPIIVNNFAEFYKNQMRRDKALKRREALDRAKREGSIVSFHHINLRDAFAKSMDLIDVIVDTGIDTDSRALRGLSMSSGAGHNLSQGDLESDGDSEKNPANTGTGCYKNYDHFPLHHRRSNSSNQPSSMPEPDNQPSYSPVPQRREWSEESNQDDINNDNEQLIDEDAAENQQLQHEKYMRATKAEVEELRRQIAMENQLKDPKAPTRVKTEIEMPSEYECCFCSTDDYKECFDAEGLMPLNTSDVNKSILIEMRMAKAMNILNLCHGSSTKSSGNFVTPPEQIVGPNKFTFPSIDAAIRTIPTTNPTSENNSSLNSKYSNSAMAVTSNPTSNNSNFRNSNSNKDNKDNITSSNLILNQNYNVHNSTNLDLASVDSSDTFMSCQTHPFLSQGDLTTAPDDDYNNLCDFDMIDADTLYFSSSMQPKNANFLRGGSLHSGPVNIIVDSSLSVSGGQVKKSTSGDTALRSLAASPIEDQYKAFSTDRGSRVSLNETPVPKHRKTRFQQQQQQLQQQQQQYYSNNSNNKLKTRFDDGAGSEESGVESLNANNNSGSSNPKKNRRASFMPSKIITSATKQLINQHLFGLQSMGSKDGSGDTHKRSKSILKNKADARLGSDPESERLLSDTGSGVSDISVIPADGNLEFSPNTVHKSISPQLSHQRHQRLVHQRSTPASFGRTKFQTPRQQDETMLRQTKPILQRGLGFGGTTLHDAHGRLDSGTRESSLDSDNAYSTTYPLIGNSDRERDESSSSTIKASNDQIATSSILDKHHNSLTCTGSGTST</sequence>
<dbReference type="InterPro" id="IPR003968">
    <property type="entry name" value="K_chnl_volt-dep_Kv"/>
</dbReference>
<evidence type="ECO:0000256" key="2">
    <source>
        <dbReference type="ARBA" id="ARBA00022448"/>
    </source>
</evidence>
<feature type="region of interest" description="Disordered" evidence="14">
    <location>
        <begin position="103"/>
        <end position="129"/>
    </location>
</feature>
<dbReference type="SUPFAM" id="SSF54695">
    <property type="entry name" value="POZ domain"/>
    <property type="match status" value="1"/>
</dbReference>
<feature type="region of interest" description="Disordered" evidence="14">
    <location>
        <begin position="1231"/>
        <end position="1283"/>
    </location>
</feature>
<protein>
    <recommendedName>
        <fullName evidence="16">BTB domain-containing protein</fullName>
    </recommendedName>
</protein>
<dbReference type="SMART" id="SM00225">
    <property type="entry name" value="BTB"/>
    <property type="match status" value="1"/>
</dbReference>
<dbReference type="InterPro" id="IPR005821">
    <property type="entry name" value="Ion_trans_dom"/>
</dbReference>
<dbReference type="InterPro" id="IPR003971">
    <property type="entry name" value="K_chnl_volt-dep_Kv5/Kv9"/>
</dbReference>
<dbReference type="OrthoDB" id="296522at2759"/>
<keyword evidence="4" id="KW-0597">Phosphoprotein</keyword>
<dbReference type="Gene3D" id="1.20.120.350">
    <property type="entry name" value="Voltage-gated potassium channels. Chain C"/>
    <property type="match status" value="1"/>
</dbReference>
<evidence type="ECO:0000256" key="9">
    <source>
        <dbReference type="ARBA" id="ARBA00022989"/>
    </source>
</evidence>
<feature type="compositionally biased region" description="Basic and acidic residues" evidence="14">
    <location>
        <begin position="1133"/>
        <end position="1149"/>
    </location>
</feature>
<accession>A0A9N9RPF7</accession>
<feature type="region of interest" description="Disordered" evidence="14">
    <location>
        <begin position="1007"/>
        <end position="1087"/>
    </location>
</feature>
<keyword evidence="10" id="KW-0406">Ion transport</keyword>
<evidence type="ECO:0000256" key="8">
    <source>
        <dbReference type="ARBA" id="ARBA00022958"/>
    </source>
</evidence>
<dbReference type="PRINTS" id="PR00169">
    <property type="entry name" value="KCHANNEL"/>
</dbReference>
<evidence type="ECO:0000256" key="1">
    <source>
        <dbReference type="ARBA" id="ARBA00004141"/>
    </source>
</evidence>
<evidence type="ECO:0000256" key="3">
    <source>
        <dbReference type="ARBA" id="ARBA00022538"/>
    </source>
</evidence>
<dbReference type="PRINTS" id="PR01494">
    <property type="entry name" value="KV9CHANNEL"/>
</dbReference>
<evidence type="ECO:0000259" key="16">
    <source>
        <dbReference type="SMART" id="SM00225"/>
    </source>
</evidence>
<evidence type="ECO:0000256" key="15">
    <source>
        <dbReference type="SAM" id="Phobius"/>
    </source>
</evidence>
<feature type="compositionally biased region" description="Polar residues" evidence="14">
    <location>
        <begin position="1194"/>
        <end position="1210"/>
    </location>
</feature>
<evidence type="ECO:0000256" key="12">
    <source>
        <dbReference type="ARBA" id="ARBA00023303"/>
    </source>
</evidence>
<reference evidence="17" key="1">
    <citation type="submission" date="2022-01" db="EMBL/GenBank/DDBJ databases">
        <authorList>
            <person name="King R."/>
        </authorList>
    </citation>
    <scope>NUCLEOTIDE SEQUENCE</scope>
</reference>
<feature type="compositionally biased region" description="Polar residues" evidence="14">
    <location>
        <begin position="648"/>
        <end position="667"/>
    </location>
</feature>
<gene>
    <name evidence="17" type="ORF">CHIRRI_LOCUS3694</name>
</gene>
<dbReference type="InterPro" id="IPR027359">
    <property type="entry name" value="Volt_channel_dom_sf"/>
</dbReference>
<feature type="transmembrane region" description="Helical" evidence="15">
    <location>
        <begin position="347"/>
        <end position="366"/>
    </location>
</feature>
<feature type="region of interest" description="Disordered" evidence="14">
    <location>
        <begin position="1112"/>
        <end position="1153"/>
    </location>
</feature>
<dbReference type="InterPro" id="IPR028325">
    <property type="entry name" value="VG_K_chnl"/>
</dbReference>
<keyword evidence="3" id="KW-0633">Potassium transport</keyword>
<feature type="transmembrane region" description="Helical" evidence="15">
    <location>
        <begin position="378"/>
        <end position="398"/>
    </location>
</feature>
<evidence type="ECO:0000256" key="6">
    <source>
        <dbReference type="ARBA" id="ARBA00022826"/>
    </source>
</evidence>
<dbReference type="GO" id="GO:0005251">
    <property type="term" value="F:delayed rectifier potassium channel activity"/>
    <property type="evidence" value="ECO:0007669"/>
    <property type="project" value="TreeGrafter"/>
</dbReference>
<dbReference type="PANTHER" id="PTHR11537">
    <property type="entry name" value="VOLTAGE-GATED POTASSIUM CHANNEL"/>
    <property type="match status" value="1"/>
</dbReference>
<keyword evidence="8" id="KW-0630">Potassium</keyword>
<feature type="compositionally biased region" description="Polar residues" evidence="14">
    <location>
        <begin position="604"/>
        <end position="615"/>
    </location>
</feature>
<dbReference type="CDD" id="cd18413">
    <property type="entry name" value="BTB_POZ_Shab-like"/>
    <property type="match status" value="1"/>
</dbReference>
<dbReference type="InterPro" id="IPR000210">
    <property type="entry name" value="BTB/POZ_dom"/>
</dbReference>
<feature type="compositionally biased region" description="Polar residues" evidence="14">
    <location>
        <begin position="1252"/>
        <end position="1261"/>
    </location>
</feature>
<feature type="coiled-coil region" evidence="13">
    <location>
        <begin position="684"/>
        <end position="727"/>
    </location>
</feature>
<feature type="compositionally biased region" description="Basic and acidic residues" evidence="14">
    <location>
        <begin position="1236"/>
        <end position="1250"/>
    </location>
</feature>
<evidence type="ECO:0000256" key="4">
    <source>
        <dbReference type="ARBA" id="ARBA00022553"/>
    </source>
</evidence>
<feature type="compositionally biased region" description="Polar residues" evidence="14">
    <location>
        <begin position="113"/>
        <end position="129"/>
    </location>
</feature>
<feature type="compositionally biased region" description="Low complexity" evidence="14">
    <location>
        <begin position="836"/>
        <end position="877"/>
    </location>
</feature>
<reference evidence="17" key="2">
    <citation type="submission" date="2022-10" db="EMBL/GenBank/DDBJ databases">
        <authorList>
            <consortium name="ENA_rothamsted_submissions"/>
            <consortium name="culmorum"/>
            <person name="King R."/>
        </authorList>
    </citation>
    <scope>NUCLEOTIDE SEQUENCE</scope>
</reference>
<feature type="compositionally biased region" description="Low complexity" evidence="14">
    <location>
        <begin position="1031"/>
        <end position="1043"/>
    </location>
</feature>
<feature type="compositionally biased region" description="Low complexity" evidence="14">
    <location>
        <begin position="1070"/>
        <end position="1081"/>
    </location>
</feature>
<dbReference type="InterPro" id="IPR003131">
    <property type="entry name" value="T1-type_BTB"/>
</dbReference>
<evidence type="ECO:0000256" key="10">
    <source>
        <dbReference type="ARBA" id="ARBA00023065"/>
    </source>
</evidence>
<evidence type="ECO:0000313" key="17">
    <source>
        <dbReference type="EMBL" id="CAG9800756.1"/>
    </source>
</evidence>
<keyword evidence="6" id="KW-0631">Potassium channel</keyword>
<dbReference type="Pfam" id="PF02214">
    <property type="entry name" value="BTB_2"/>
    <property type="match status" value="1"/>
</dbReference>
<name>A0A9N9RPF7_9DIPT</name>
<dbReference type="EMBL" id="OU895877">
    <property type="protein sequence ID" value="CAG9800756.1"/>
    <property type="molecule type" value="Genomic_DNA"/>
</dbReference>
<evidence type="ECO:0000256" key="13">
    <source>
        <dbReference type="SAM" id="Coils"/>
    </source>
</evidence>